<dbReference type="RefSeq" id="WP_236454932.1">
    <property type="nucleotide sequence ID" value="NZ_CBCSGE010000046.1"/>
</dbReference>
<protein>
    <submittedName>
        <fullName evidence="1">Uncharacterized protein</fullName>
    </submittedName>
</protein>
<name>A0ABV5GK44_9FLAO</name>
<proteinExistence type="predicted"/>
<sequence>MTKFLNILLLFTCSLIYAHKNVMFQKSYGNVNLISSTPYYTEDINKNIITAKYVELLLNELGHKDSINLYLWPNRELKFKAYFGSEESQQKILNIWIPEFETNISKTLSLVETIITNQKSLDKKRNKLLTWYNSDPSEIVKTIHLNKMYRPNDVPEIEYPSSFDYSFDYFYENGIYHILTHQNRSVTEVAQVDKILQFEIPIYNLLFIFTDINSLTIIKADYKYDGTEYKTISETMKFDFQSEWEHGFRPYEIRSLGRKYITIETIFSDKIFLYNISKKKLILDLYAKLEE</sequence>
<comment type="caution">
    <text evidence="1">The sequence shown here is derived from an EMBL/GenBank/DDBJ whole genome shotgun (WGS) entry which is preliminary data.</text>
</comment>
<dbReference type="EMBL" id="JBHMEY010000009">
    <property type="protein sequence ID" value="MFB9095742.1"/>
    <property type="molecule type" value="Genomic_DNA"/>
</dbReference>
<dbReference type="Proteomes" id="UP001589607">
    <property type="component" value="Unassembled WGS sequence"/>
</dbReference>
<gene>
    <name evidence="1" type="ORF">ACFFVF_04390</name>
</gene>
<evidence type="ECO:0000313" key="1">
    <source>
        <dbReference type="EMBL" id="MFB9095742.1"/>
    </source>
</evidence>
<organism evidence="1 2">
    <name type="scientific">Flavobacterium jumunjinense</name>
    <dbReference type="NCBI Taxonomy" id="998845"/>
    <lineage>
        <taxon>Bacteria</taxon>
        <taxon>Pseudomonadati</taxon>
        <taxon>Bacteroidota</taxon>
        <taxon>Flavobacteriia</taxon>
        <taxon>Flavobacteriales</taxon>
        <taxon>Flavobacteriaceae</taxon>
        <taxon>Flavobacterium</taxon>
    </lineage>
</organism>
<accession>A0ABV5GK44</accession>
<evidence type="ECO:0000313" key="2">
    <source>
        <dbReference type="Proteomes" id="UP001589607"/>
    </source>
</evidence>
<keyword evidence="2" id="KW-1185">Reference proteome</keyword>
<reference evidence="1 2" key="1">
    <citation type="submission" date="2024-09" db="EMBL/GenBank/DDBJ databases">
        <authorList>
            <person name="Sun Q."/>
            <person name="Mori K."/>
        </authorList>
    </citation>
    <scope>NUCLEOTIDE SEQUENCE [LARGE SCALE GENOMIC DNA]</scope>
    <source>
        <strain evidence="1 2">CECT 7955</strain>
    </source>
</reference>